<name>A0ABX9Q3A6_9GAMM</name>
<keyword evidence="2" id="KW-1185">Reference proteome</keyword>
<sequence>MYQGYPDFQNMITTATQRFIGSYLQNDAYYLYPESLGIQAADPLPFSLDIVRSSSADSIYGWLNFTTELQYASGESLAEFKQQHPDKAVNILPLVAGSLGFDVPVEYHSALREQSFDATWYSAQYIQFIILLNSDSTQLIENTLLDKTVGFNARVDGFVQGVSPRLPYSVEFDPHALMLTLTRDVPGKPTADGSQVAFSYDQLTQYLYQNIRLLPLTVSPALPDNDPAAIRLFCQAFLDRLYEQTGSPCAGPANNNTAMICLQAQPQSGRVIFNLDTEMLALRPLSFLLDPFAAAQQIAKTAPDTIIHRSTTPPLPEGKRAIDVFYTAPTGLDSSVSVDIQLTLPAGDIYPQKQTQTQILTPDQSRLSFSFFTSSLAASPFFYQIRVNYSQGGKWHRRESDALPCNDAFLVLDPAALPCQFLTISLDEGFALQSTLHGTCHSDGWPLEFVLTAKTPVFSYPVIGNTFADVEARALSGSGVVPLPAPVTLTTTIGAYSFPQFGSQQARITVNLPEGITAATFEFEPQIPIHITPRSFTHQQNTFDYKWTVTSVFACGYRYRSEGDPWSAVVTGDQTIDYKGEK</sequence>
<gene>
    <name evidence="1" type="ORF">CKQ54_13180</name>
</gene>
<reference evidence="1 2" key="1">
    <citation type="submission" date="2017-08" db="EMBL/GenBank/DDBJ databases">
        <title>Comparative genomics of bacteria isolated from necrotic lesions of AOD affected trees.</title>
        <authorList>
            <person name="Doonan J."/>
            <person name="Denman S."/>
            <person name="Mcdonald J.E."/>
        </authorList>
    </citation>
    <scope>NUCLEOTIDE SEQUENCE [LARGE SCALE GENOMIC DNA]</scope>
    <source>
        <strain evidence="1 2">CIP 105588</strain>
    </source>
</reference>
<accession>A0ABX9Q3A6</accession>
<dbReference type="Proteomes" id="UP000284853">
    <property type="component" value="Unassembled WGS sequence"/>
</dbReference>
<organism evidence="1 2">
    <name type="scientific">Rahnella variigena</name>
    <dbReference type="NCBI Taxonomy" id="574964"/>
    <lineage>
        <taxon>Bacteria</taxon>
        <taxon>Pseudomonadati</taxon>
        <taxon>Pseudomonadota</taxon>
        <taxon>Gammaproteobacteria</taxon>
        <taxon>Enterobacterales</taxon>
        <taxon>Yersiniaceae</taxon>
        <taxon>Rahnella</taxon>
    </lineage>
</organism>
<comment type="caution">
    <text evidence="1">The sequence shown here is derived from an EMBL/GenBank/DDBJ whole genome shotgun (WGS) entry which is preliminary data.</text>
</comment>
<evidence type="ECO:0000313" key="1">
    <source>
        <dbReference type="EMBL" id="RKF70986.1"/>
    </source>
</evidence>
<proteinExistence type="predicted"/>
<evidence type="ECO:0000313" key="2">
    <source>
        <dbReference type="Proteomes" id="UP000284853"/>
    </source>
</evidence>
<dbReference type="EMBL" id="NSDJ01000001">
    <property type="protein sequence ID" value="RKF70986.1"/>
    <property type="molecule type" value="Genomic_DNA"/>
</dbReference>
<protein>
    <submittedName>
        <fullName evidence="1">Uncharacterized protein</fullName>
    </submittedName>
</protein>